<sequence length="319" mass="36197">MGEESEFVQGRRDPSGLYAVKIACVCYVFVVGNKVDRTARFKQRNCQLRKTISHNYGALWRQEDYKKLKQTNKKNRASETGRSLHTGGSTTYEAKRERMALELGRPPTQSEVFARTHTRKEDQLWVDRRSVDANGVFLEELKRLQTERQAIIDAGGLEPPPIDEDAMWTRIAGGRKRGRIYGKGVISSHKYPVLFGDPDDDDIATGPPDIREQVVLLNRELTQQVEIHSQKVAVVEVVYSEKVRRLESTMQAQSQEVSDLRKAYSDMYSYLLHIRSSSSSSGMPDMPPPPPAQSQDPPPWPDQSTVSPQPEDDSDYMIL</sequence>
<dbReference type="Proteomes" id="UP001341840">
    <property type="component" value="Unassembled WGS sequence"/>
</dbReference>
<dbReference type="Pfam" id="PF03004">
    <property type="entry name" value="Transposase_24"/>
    <property type="match status" value="1"/>
</dbReference>
<evidence type="ECO:0000256" key="1">
    <source>
        <dbReference type="SAM" id="MobiDB-lite"/>
    </source>
</evidence>
<feature type="compositionally biased region" description="Polar residues" evidence="1">
    <location>
        <begin position="78"/>
        <end position="92"/>
    </location>
</feature>
<feature type="region of interest" description="Disordered" evidence="1">
    <location>
        <begin position="276"/>
        <end position="319"/>
    </location>
</feature>
<keyword evidence="3" id="KW-1185">Reference proteome</keyword>
<evidence type="ECO:0000313" key="2">
    <source>
        <dbReference type="EMBL" id="MED6160098.1"/>
    </source>
</evidence>
<reference evidence="2 3" key="1">
    <citation type="journal article" date="2023" name="Plants (Basel)">
        <title>Bridging the Gap: Combining Genomics and Transcriptomics Approaches to Understand Stylosanthes scabra, an Orphan Legume from the Brazilian Caatinga.</title>
        <authorList>
            <person name="Ferreira-Neto J.R.C."/>
            <person name="da Silva M.D."/>
            <person name="Binneck E."/>
            <person name="de Melo N.F."/>
            <person name="da Silva R.H."/>
            <person name="de Melo A.L.T.M."/>
            <person name="Pandolfi V."/>
            <person name="Bustamante F.O."/>
            <person name="Brasileiro-Vidal A.C."/>
            <person name="Benko-Iseppon A.M."/>
        </authorList>
    </citation>
    <scope>NUCLEOTIDE SEQUENCE [LARGE SCALE GENOMIC DNA]</scope>
    <source>
        <tissue evidence="2">Leaves</tissue>
    </source>
</reference>
<protein>
    <submittedName>
        <fullName evidence="2">Uncharacterized protein</fullName>
    </submittedName>
</protein>
<feature type="compositionally biased region" description="Pro residues" evidence="1">
    <location>
        <begin position="285"/>
        <end position="301"/>
    </location>
</feature>
<name>A0ABU6UKA7_9FABA</name>
<dbReference type="InterPro" id="IPR004252">
    <property type="entry name" value="Probable_transposase_24"/>
</dbReference>
<evidence type="ECO:0000313" key="3">
    <source>
        <dbReference type="Proteomes" id="UP001341840"/>
    </source>
</evidence>
<proteinExistence type="predicted"/>
<comment type="caution">
    <text evidence="2">The sequence shown here is derived from an EMBL/GenBank/DDBJ whole genome shotgun (WGS) entry which is preliminary data.</text>
</comment>
<feature type="region of interest" description="Disordered" evidence="1">
    <location>
        <begin position="70"/>
        <end position="92"/>
    </location>
</feature>
<feature type="compositionally biased region" description="Acidic residues" evidence="1">
    <location>
        <begin position="310"/>
        <end position="319"/>
    </location>
</feature>
<accession>A0ABU6UKA7</accession>
<organism evidence="2 3">
    <name type="scientific">Stylosanthes scabra</name>
    <dbReference type="NCBI Taxonomy" id="79078"/>
    <lineage>
        <taxon>Eukaryota</taxon>
        <taxon>Viridiplantae</taxon>
        <taxon>Streptophyta</taxon>
        <taxon>Embryophyta</taxon>
        <taxon>Tracheophyta</taxon>
        <taxon>Spermatophyta</taxon>
        <taxon>Magnoliopsida</taxon>
        <taxon>eudicotyledons</taxon>
        <taxon>Gunneridae</taxon>
        <taxon>Pentapetalae</taxon>
        <taxon>rosids</taxon>
        <taxon>fabids</taxon>
        <taxon>Fabales</taxon>
        <taxon>Fabaceae</taxon>
        <taxon>Papilionoideae</taxon>
        <taxon>50 kb inversion clade</taxon>
        <taxon>dalbergioids sensu lato</taxon>
        <taxon>Dalbergieae</taxon>
        <taxon>Pterocarpus clade</taxon>
        <taxon>Stylosanthes</taxon>
    </lineage>
</organism>
<gene>
    <name evidence="2" type="ORF">PIB30_048223</name>
</gene>
<dbReference type="EMBL" id="JASCZI010121143">
    <property type="protein sequence ID" value="MED6160098.1"/>
    <property type="molecule type" value="Genomic_DNA"/>
</dbReference>